<dbReference type="Gene3D" id="1.20.1280.290">
    <property type="match status" value="2"/>
</dbReference>
<feature type="transmembrane region" description="Helical" evidence="5">
    <location>
        <begin position="162"/>
        <end position="184"/>
    </location>
</feature>
<dbReference type="OrthoDB" id="407617at2759"/>
<dbReference type="EMBL" id="ML769431">
    <property type="protein sequence ID" value="KAE9402819.1"/>
    <property type="molecule type" value="Genomic_DNA"/>
</dbReference>
<accession>A0A6A4HWG6</accession>
<dbReference type="SMART" id="SM00679">
    <property type="entry name" value="CTNS"/>
    <property type="match status" value="2"/>
</dbReference>
<comment type="subcellular location">
    <subcellularLocation>
        <location evidence="1">Membrane</location>
        <topology evidence="1">Multi-pass membrane protein</topology>
    </subcellularLocation>
</comment>
<keyword evidence="4 5" id="KW-0472">Membrane</keyword>
<evidence type="ECO:0000313" key="6">
    <source>
        <dbReference type="EMBL" id="KAE9402819.1"/>
    </source>
</evidence>
<protein>
    <recommendedName>
        <fullName evidence="8">PQ-loop-domain-containing protein</fullName>
    </recommendedName>
</protein>
<evidence type="ECO:0000256" key="2">
    <source>
        <dbReference type="ARBA" id="ARBA00022692"/>
    </source>
</evidence>
<evidence type="ECO:0000256" key="3">
    <source>
        <dbReference type="ARBA" id="ARBA00022989"/>
    </source>
</evidence>
<keyword evidence="3 5" id="KW-1133">Transmembrane helix</keyword>
<keyword evidence="2 5" id="KW-0812">Transmembrane</keyword>
<name>A0A6A4HWG6_9AGAR</name>
<dbReference type="PANTHER" id="PTHR16201:SF37">
    <property type="entry name" value="PQ-LOOP REPEAT-CONTAINING PROTEIN"/>
    <property type="match status" value="1"/>
</dbReference>
<dbReference type="AlphaFoldDB" id="A0A6A4HWG6"/>
<evidence type="ECO:0000256" key="5">
    <source>
        <dbReference type="SAM" id="Phobius"/>
    </source>
</evidence>
<evidence type="ECO:0008006" key="8">
    <source>
        <dbReference type="Google" id="ProtNLM"/>
    </source>
</evidence>
<proteinExistence type="predicted"/>
<dbReference type="Pfam" id="PF04193">
    <property type="entry name" value="PQ-loop"/>
    <property type="match status" value="2"/>
</dbReference>
<feature type="transmembrane region" description="Helical" evidence="5">
    <location>
        <begin position="94"/>
        <end position="120"/>
    </location>
</feature>
<reference evidence="6" key="1">
    <citation type="journal article" date="2019" name="Environ. Microbiol.">
        <title>Fungal ecological strategies reflected in gene transcription - a case study of two litter decomposers.</title>
        <authorList>
            <person name="Barbi F."/>
            <person name="Kohler A."/>
            <person name="Barry K."/>
            <person name="Baskaran P."/>
            <person name="Daum C."/>
            <person name="Fauchery L."/>
            <person name="Ihrmark K."/>
            <person name="Kuo A."/>
            <person name="LaButti K."/>
            <person name="Lipzen A."/>
            <person name="Morin E."/>
            <person name="Grigoriev I.V."/>
            <person name="Henrissat B."/>
            <person name="Lindahl B."/>
            <person name="Martin F."/>
        </authorList>
    </citation>
    <scope>NUCLEOTIDE SEQUENCE</scope>
    <source>
        <strain evidence="6">JB14</strain>
    </source>
</reference>
<sequence>MPIDSVAENVFGTLGTICWTVQLVPQLWKSYRAKDTDGLSEWMMLVWGIAGPFLGTYCIVQNLNIPLIVQPQIFSVLALASWAQCQYYSRRRTLLITLIMYFSVCVFMGAFELGMVYALRPSYNRGESSGEAGVEFFGILSAVTIALGLLPQYFEIYKQKEVVGISVLFMTVDLMGGVFSDLSLVFKSGNFQVIPAVTYTLVVVMDAVVVITAWILNPRARRRRQQTAELEYGSQEPTINLNIDNPSSETMTRTDAEATLPLQTVNATPRLSVDQGPTSTLKDLAKDDVVSLRAE</sequence>
<evidence type="ECO:0000313" key="7">
    <source>
        <dbReference type="Proteomes" id="UP000799118"/>
    </source>
</evidence>
<dbReference type="InterPro" id="IPR006603">
    <property type="entry name" value="PQ-loop_rpt"/>
</dbReference>
<gene>
    <name evidence="6" type="ORF">BT96DRAFT_855347</name>
</gene>
<feature type="transmembrane region" description="Helical" evidence="5">
    <location>
        <begin position="132"/>
        <end position="150"/>
    </location>
</feature>
<dbReference type="PANTHER" id="PTHR16201">
    <property type="entry name" value="SEVEN TRANSMEMBRANE PROTEIN 1-RELATED"/>
    <property type="match status" value="1"/>
</dbReference>
<feature type="transmembrane region" description="Helical" evidence="5">
    <location>
        <begin position="196"/>
        <end position="216"/>
    </location>
</feature>
<feature type="transmembrane region" description="Helical" evidence="5">
    <location>
        <begin position="39"/>
        <end position="57"/>
    </location>
</feature>
<evidence type="ECO:0000256" key="1">
    <source>
        <dbReference type="ARBA" id="ARBA00004141"/>
    </source>
</evidence>
<keyword evidence="7" id="KW-1185">Reference proteome</keyword>
<dbReference type="InterPro" id="IPR051415">
    <property type="entry name" value="LAAT-1"/>
</dbReference>
<dbReference type="GO" id="GO:0016020">
    <property type="term" value="C:membrane"/>
    <property type="evidence" value="ECO:0007669"/>
    <property type="project" value="UniProtKB-SubCell"/>
</dbReference>
<evidence type="ECO:0000256" key="4">
    <source>
        <dbReference type="ARBA" id="ARBA00023136"/>
    </source>
</evidence>
<dbReference type="Proteomes" id="UP000799118">
    <property type="component" value="Unassembled WGS sequence"/>
</dbReference>
<organism evidence="6 7">
    <name type="scientific">Gymnopus androsaceus JB14</name>
    <dbReference type="NCBI Taxonomy" id="1447944"/>
    <lineage>
        <taxon>Eukaryota</taxon>
        <taxon>Fungi</taxon>
        <taxon>Dikarya</taxon>
        <taxon>Basidiomycota</taxon>
        <taxon>Agaricomycotina</taxon>
        <taxon>Agaricomycetes</taxon>
        <taxon>Agaricomycetidae</taxon>
        <taxon>Agaricales</taxon>
        <taxon>Marasmiineae</taxon>
        <taxon>Omphalotaceae</taxon>
        <taxon>Gymnopus</taxon>
    </lineage>
</organism>